<dbReference type="InterPro" id="IPR052524">
    <property type="entry name" value="MFS_Cyanate_Porter"/>
</dbReference>
<comment type="caution">
    <text evidence="6">The sequence shown here is derived from an EMBL/GenBank/DDBJ whole genome shotgun (WGS) entry which is preliminary data.</text>
</comment>
<gene>
    <name evidence="6" type="ORF">RHAB21_02256</name>
</gene>
<organism evidence="6 7">
    <name type="scientific">Pseudorhizobium halotolerans</name>
    <dbReference type="NCBI Taxonomy" id="1233081"/>
    <lineage>
        <taxon>Bacteria</taxon>
        <taxon>Pseudomonadati</taxon>
        <taxon>Pseudomonadota</taxon>
        <taxon>Alphaproteobacteria</taxon>
        <taxon>Hyphomicrobiales</taxon>
        <taxon>Rhizobiaceae</taxon>
        <taxon>Rhizobium/Agrobacterium group</taxon>
        <taxon>Pseudorhizobium</taxon>
    </lineage>
</organism>
<dbReference type="InterPro" id="IPR011701">
    <property type="entry name" value="MFS"/>
</dbReference>
<feature type="transmembrane region" description="Helical" evidence="5">
    <location>
        <begin position="354"/>
        <end position="373"/>
    </location>
</feature>
<keyword evidence="7" id="KW-1185">Reference proteome</keyword>
<keyword evidence="3 5" id="KW-0472">Membrane</keyword>
<reference evidence="6 7" key="1">
    <citation type="submission" date="2020-11" db="EMBL/GenBank/DDBJ databases">
        <authorList>
            <person name="Lassalle F."/>
        </authorList>
    </citation>
    <scope>NUCLEOTIDE SEQUENCE [LARGE SCALE GENOMIC DNA]</scope>
    <source>
        <strain evidence="6 7">AB21</strain>
    </source>
</reference>
<feature type="transmembrane region" description="Helical" evidence="5">
    <location>
        <begin position="211"/>
        <end position="231"/>
    </location>
</feature>
<dbReference type="Pfam" id="PF07690">
    <property type="entry name" value="MFS_1"/>
    <property type="match status" value="1"/>
</dbReference>
<feature type="transmembrane region" description="Helical" evidence="5">
    <location>
        <begin position="414"/>
        <end position="435"/>
    </location>
</feature>
<feature type="transmembrane region" description="Helical" evidence="5">
    <location>
        <begin position="441"/>
        <end position="462"/>
    </location>
</feature>
<name>A0ABM8PK57_9HYPH</name>
<dbReference type="EMBL" id="CABFWE030000005">
    <property type="protein sequence ID" value="CAD7034411.1"/>
    <property type="molecule type" value="Genomic_DNA"/>
</dbReference>
<accession>A0ABM8PK57</accession>
<feature type="transmembrane region" description="Helical" evidence="5">
    <location>
        <begin position="322"/>
        <end position="342"/>
    </location>
</feature>
<keyword evidence="1 5" id="KW-0812">Transmembrane</keyword>
<sequence length="479" mass="50192">MPATASMPTRQKQEACVLHPLRTARQTSGIAGQGANWYQPDDVSGRLRILRRPIEITIQTELKDQQLPNRSKQGPGQAVASRKPSPATRFLLGASLVLIAFNLRPVFSSVSALLPEIRSGLGMGDMGAGFLTTLPVVCLGAFSPLAPRLAQRIGSERTLLLVVILLTVGTAIRGIPSLPLLFIGTAVAGASIAVANVLLPGLVKRDFPDRMALLTGLYTMALCGGAAAAAGLTLPVEHALGNWLGGALAIWALPAAIAALVWLPQVVRAGRHDRRVSKRVVGLWRDRLAWQVTLYMGLQSALAYCVFGWLVPILRERGLDGIAAGGIVSVSVMVQAAACLVVPHIAVRGKDQRVVNAALCVISVGALLGLLFAPLSTVWLWAVLQGIGQGGLIAAAMTNIVLRSPDPLIASHLSGMAQCVGYLLASIGPLIVGFIRGWTGSFAATSVLFVALGLGAAVNGWLAGRAKYVNVRVEETAAS</sequence>
<dbReference type="PANTHER" id="PTHR23523">
    <property type="match status" value="1"/>
</dbReference>
<evidence type="ECO:0000256" key="5">
    <source>
        <dbReference type="SAM" id="Phobius"/>
    </source>
</evidence>
<feature type="transmembrane region" description="Helical" evidence="5">
    <location>
        <begin position="379"/>
        <end position="402"/>
    </location>
</feature>
<dbReference type="CDD" id="cd17339">
    <property type="entry name" value="MFS_NIMT_CynX_like"/>
    <property type="match status" value="1"/>
</dbReference>
<evidence type="ECO:0000256" key="2">
    <source>
        <dbReference type="ARBA" id="ARBA00022989"/>
    </source>
</evidence>
<feature type="transmembrane region" description="Helical" evidence="5">
    <location>
        <begin position="127"/>
        <end position="146"/>
    </location>
</feature>
<evidence type="ECO:0000256" key="4">
    <source>
        <dbReference type="SAM" id="MobiDB-lite"/>
    </source>
</evidence>
<proteinExistence type="predicted"/>
<protein>
    <submittedName>
        <fullName evidence="6">MFS transporter</fullName>
    </submittedName>
</protein>
<dbReference type="PANTHER" id="PTHR23523:SF2">
    <property type="entry name" value="2-NITROIMIDAZOLE TRANSPORTER"/>
    <property type="match status" value="1"/>
</dbReference>
<dbReference type="SUPFAM" id="SSF103473">
    <property type="entry name" value="MFS general substrate transporter"/>
    <property type="match status" value="1"/>
</dbReference>
<evidence type="ECO:0000256" key="3">
    <source>
        <dbReference type="ARBA" id="ARBA00023136"/>
    </source>
</evidence>
<feature type="transmembrane region" description="Helical" evidence="5">
    <location>
        <begin position="243"/>
        <end position="267"/>
    </location>
</feature>
<feature type="transmembrane region" description="Helical" evidence="5">
    <location>
        <begin position="158"/>
        <end position="175"/>
    </location>
</feature>
<dbReference type="Gene3D" id="1.20.1250.20">
    <property type="entry name" value="MFS general substrate transporter like domains"/>
    <property type="match status" value="1"/>
</dbReference>
<evidence type="ECO:0000313" key="7">
    <source>
        <dbReference type="Proteomes" id="UP000601041"/>
    </source>
</evidence>
<feature type="transmembrane region" description="Helical" evidence="5">
    <location>
        <begin position="288"/>
        <end position="310"/>
    </location>
</feature>
<evidence type="ECO:0000256" key="1">
    <source>
        <dbReference type="ARBA" id="ARBA00022692"/>
    </source>
</evidence>
<evidence type="ECO:0000313" key="6">
    <source>
        <dbReference type="EMBL" id="CAD7034411.1"/>
    </source>
</evidence>
<feature type="region of interest" description="Disordered" evidence="4">
    <location>
        <begin position="61"/>
        <end position="83"/>
    </location>
</feature>
<keyword evidence="2 5" id="KW-1133">Transmembrane helix</keyword>
<dbReference type="InterPro" id="IPR036259">
    <property type="entry name" value="MFS_trans_sf"/>
</dbReference>
<feature type="transmembrane region" description="Helical" evidence="5">
    <location>
        <begin position="90"/>
        <end position="107"/>
    </location>
</feature>
<feature type="transmembrane region" description="Helical" evidence="5">
    <location>
        <begin position="181"/>
        <end position="199"/>
    </location>
</feature>
<dbReference type="Proteomes" id="UP000601041">
    <property type="component" value="Unassembled WGS sequence"/>
</dbReference>